<dbReference type="AlphaFoldDB" id="A0A1E5VQM9"/>
<name>A0A1E5VQM9_9POAL</name>
<comment type="caution">
    <text evidence="1">The sequence shown here is derived from an EMBL/GenBank/DDBJ whole genome shotgun (WGS) entry which is preliminary data.</text>
</comment>
<accession>A0A1E5VQM9</accession>
<sequence length="76" mass="9035">LGLLEWWQKELAELPRKTRRTKAALLMYSAWNIWKERNRRIFEHRHLTAVQVEQEIKTEIMTSKMACGSPELPVVS</sequence>
<feature type="non-terminal residue" evidence="1">
    <location>
        <position position="1"/>
    </location>
</feature>
<reference evidence="1 2" key="1">
    <citation type="submission" date="2016-09" db="EMBL/GenBank/DDBJ databases">
        <title>The draft genome of Dichanthelium oligosanthes: A C3 panicoid grass species.</title>
        <authorList>
            <person name="Studer A.J."/>
            <person name="Schnable J.C."/>
            <person name="Brutnell T.P."/>
        </authorList>
    </citation>
    <scope>NUCLEOTIDE SEQUENCE [LARGE SCALE GENOMIC DNA]</scope>
    <source>
        <strain evidence="2">cv. Kellogg 1175</strain>
        <tissue evidence="1">Leaf</tissue>
    </source>
</reference>
<dbReference type="OrthoDB" id="688187at2759"/>
<evidence type="ECO:0000313" key="1">
    <source>
        <dbReference type="EMBL" id="OEL27407.1"/>
    </source>
</evidence>
<protein>
    <submittedName>
        <fullName evidence="1">Uncharacterized protein</fullName>
    </submittedName>
</protein>
<dbReference type="EMBL" id="LWDX02032595">
    <property type="protein sequence ID" value="OEL27407.1"/>
    <property type="molecule type" value="Genomic_DNA"/>
</dbReference>
<proteinExistence type="predicted"/>
<organism evidence="1 2">
    <name type="scientific">Dichanthelium oligosanthes</name>
    <dbReference type="NCBI Taxonomy" id="888268"/>
    <lineage>
        <taxon>Eukaryota</taxon>
        <taxon>Viridiplantae</taxon>
        <taxon>Streptophyta</taxon>
        <taxon>Embryophyta</taxon>
        <taxon>Tracheophyta</taxon>
        <taxon>Spermatophyta</taxon>
        <taxon>Magnoliopsida</taxon>
        <taxon>Liliopsida</taxon>
        <taxon>Poales</taxon>
        <taxon>Poaceae</taxon>
        <taxon>PACMAD clade</taxon>
        <taxon>Panicoideae</taxon>
        <taxon>Panicodae</taxon>
        <taxon>Paniceae</taxon>
        <taxon>Dichantheliinae</taxon>
        <taxon>Dichanthelium</taxon>
    </lineage>
</organism>
<keyword evidence="2" id="KW-1185">Reference proteome</keyword>
<gene>
    <name evidence="1" type="ORF">BAE44_0011577</name>
</gene>
<dbReference type="Proteomes" id="UP000095767">
    <property type="component" value="Unassembled WGS sequence"/>
</dbReference>
<evidence type="ECO:0000313" key="2">
    <source>
        <dbReference type="Proteomes" id="UP000095767"/>
    </source>
</evidence>